<keyword evidence="7" id="KW-0175">Coiled coil</keyword>
<evidence type="ECO:0000256" key="3">
    <source>
        <dbReference type="ARBA" id="ARBA00022692"/>
    </source>
</evidence>
<evidence type="ECO:0000313" key="13">
    <source>
        <dbReference type="Proteomes" id="UP000094336"/>
    </source>
</evidence>
<feature type="transmembrane region" description="Helical" evidence="10">
    <location>
        <begin position="235"/>
        <end position="252"/>
    </location>
</feature>
<accession>A0A1E3QK72</accession>
<dbReference type="InterPro" id="IPR005606">
    <property type="entry name" value="Sec20"/>
</dbReference>
<dbReference type="RefSeq" id="XP_018983419.1">
    <property type="nucleotide sequence ID" value="XM_019130599.1"/>
</dbReference>
<comment type="subcellular location">
    <subcellularLocation>
        <location evidence="1">Endoplasmic reticulum membrane</location>
        <topology evidence="1">Single-pass type IV membrane protein</topology>
    </subcellularLocation>
</comment>
<keyword evidence="13" id="KW-1185">Reference proteome</keyword>
<evidence type="ECO:0000256" key="1">
    <source>
        <dbReference type="ARBA" id="ARBA00004163"/>
    </source>
</evidence>
<dbReference type="AlphaFoldDB" id="A0A1E3QK72"/>
<dbReference type="OrthoDB" id="46868at2759"/>
<organism evidence="12 13">
    <name type="scientific">Babjeviella inositovora NRRL Y-12698</name>
    <dbReference type="NCBI Taxonomy" id="984486"/>
    <lineage>
        <taxon>Eukaryota</taxon>
        <taxon>Fungi</taxon>
        <taxon>Dikarya</taxon>
        <taxon>Ascomycota</taxon>
        <taxon>Saccharomycotina</taxon>
        <taxon>Pichiomycetes</taxon>
        <taxon>Serinales incertae sedis</taxon>
        <taxon>Babjeviella</taxon>
    </lineage>
</organism>
<evidence type="ECO:0000256" key="9">
    <source>
        <dbReference type="ARBA" id="ARBA00037934"/>
    </source>
</evidence>
<feature type="domain" description="Sec20 C-terminal" evidence="11">
    <location>
        <begin position="165"/>
        <end position="255"/>
    </location>
</feature>
<gene>
    <name evidence="12" type="ORF">BABINDRAFT_168668</name>
</gene>
<proteinExistence type="inferred from homology"/>
<evidence type="ECO:0000256" key="6">
    <source>
        <dbReference type="ARBA" id="ARBA00022989"/>
    </source>
</evidence>
<dbReference type="GeneID" id="30148452"/>
<protein>
    <recommendedName>
        <fullName evidence="11">Sec20 C-terminal domain-containing protein</fullName>
    </recommendedName>
</protein>
<dbReference type="InterPro" id="IPR056173">
    <property type="entry name" value="Sec20_C"/>
</dbReference>
<dbReference type="GO" id="GO:0005484">
    <property type="term" value="F:SNAP receptor activity"/>
    <property type="evidence" value="ECO:0007669"/>
    <property type="project" value="InterPro"/>
</dbReference>
<dbReference type="GO" id="GO:0031201">
    <property type="term" value="C:SNARE complex"/>
    <property type="evidence" value="ECO:0007669"/>
    <property type="project" value="TreeGrafter"/>
</dbReference>
<evidence type="ECO:0000256" key="8">
    <source>
        <dbReference type="ARBA" id="ARBA00023136"/>
    </source>
</evidence>
<comment type="similarity">
    <text evidence="9">Belongs to the SEC20 family.</text>
</comment>
<evidence type="ECO:0000256" key="2">
    <source>
        <dbReference type="ARBA" id="ARBA00022448"/>
    </source>
</evidence>
<dbReference type="EMBL" id="KV454437">
    <property type="protein sequence ID" value="ODQ78091.1"/>
    <property type="molecule type" value="Genomic_DNA"/>
</dbReference>
<evidence type="ECO:0000259" key="11">
    <source>
        <dbReference type="Pfam" id="PF03908"/>
    </source>
</evidence>
<name>A0A1E3QK72_9ASCO</name>
<dbReference type="PANTHER" id="PTHR12825">
    <property type="entry name" value="BNIP1-RELATED"/>
    <property type="match status" value="1"/>
</dbReference>
<evidence type="ECO:0000256" key="7">
    <source>
        <dbReference type="ARBA" id="ARBA00023054"/>
    </source>
</evidence>
<dbReference type="GO" id="GO:0006890">
    <property type="term" value="P:retrograde vesicle-mediated transport, Golgi to endoplasmic reticulum"/>
    <property type="evidence" value="ECO:0007669"/>
    <property type="project" value="InterPro"/>
</dbReference>
<keyword evidence="2" id="KW-0813">Transport</keyword>
<keyword evidence="4" id="KW-0256">Endoplasmic reticulum</keyword>
<dbReference type="Proteomes" id="UP000094336">
    <property type="component" value="Unassembled WGS sequence"/>
</dbReference>
<evidence type="ECO:0000313" key="12">
    <source>
        <dbReference type="EMBL" id="ODQ78091.1"/>
    </source>
</evidence>
<evidence type="ECO:0000256" key="10">
    <source>
        <dbReference type="SAM" id="Phobius"/>
    </source>
</evidence>
<keyword evidence="3 10" id="KW-0812">Transmembrane</keyword>
<reference evidence="13" key="1">
    <citation type="submission" date="2016-05" db="EMBL/GenBank/DDBJ databases">
        <title>Comparative genomics of biotechnologically important yeasts.</title>
        <authorList>
            <consortium name="DOE Joint Genome Institute"/>
            <person name="Riley R."/>
            <person name="Haridas S."/>
            <person name="Wolfe K.H."/>
            <person name="Lopes M.R."/>
            <person name="Hittinger C.T."/>
            <person name="Goker M."/>
            <person name="Salamov A."/>
            <person name="Wisecaver J."/>
            <person name="Long T.M."/>
            <person name="Aerts A.L."/>
            <person name="Barry K."/>
            <person name="Choi C."/>
            <person name="Clum A."/>
            <person name="Coughlan A.Y."/>
            <person name="Deshpande S."/>
            <person name="Douglass A.P."/>
            <person name="Hanson S.J."/>
            <person name="Klenk H.-P."/>
            <person name="Labutti K."/>
            <person name="Lapidus A."/>
            <person name="Lindquist E."/>
            <person name="Lipzen A."/>
            <person name="Meier-Kolthoff J.P."/>
            <person name="Ohm R.A."/>
            <person name="Otillar R.P."/>
            <person name="Pangilinan J."/>
            <person name="Peng Y."/>
            <person name="Rokas A."/>
            <person name="Rosa C.A."/>
            <person name="Scheuner C."/>
            <person name="Sibirny A.A."/>
            <person name="Slot J.C."/>
            <person name="Stielow J.B."/>
            <person name="Sun H."/>
            <person name="Kurtzman C.P."/>
            <person name="Blackwell M."/>
            <person name="Grigoriev I.V."/>
            <person name="Jeffries T.W."/>
        </authorList>
    </citation>
    <scope>NUCLEOTIDE SEQUENCE [LARGE SCALE GENOMIC DNA]</scope>
    <source>
        <strain evidence="13">NRRL Y-12698</strain>
    </source>
</reference>
<evidence type="ECO:0000256" key="4">
    <source>
        <dbReference type="ARBA" id="ARBA00022824"/>
    </source>
</evidence>
<dbReference type="PANTHER" id="PTHR12825:SF0">
    <property type="entry name" value="VESICLE TRANSPORT PROTEIN SEC20"/>
    <property type="match status" value="1"/>
</dbReference>
<evidence type="ECO:0000256" key="5">
    <source>
        <dbReference type="ARBA" id="ARBA00022892"/>
    </source>
</evidence>
<keyword evidence="5" id="KW-0931">ER-Golgi transport</keyword>
<sequence length="386" mass="43769">MTINPGTDYFLEISNLQFEILKTLRTQPTASGSIDGFRSDVESAHHDCLQKLRKIQKLLVLMDFNLQNDTEIHLDPIARLEYAAQIEKVKDITNYLKTQVRSFQLQSLETEREIAHQIRLKKFTNSYFTESEEKSEQELRDELFANRQTETANQEKSINAQILAKNASITHSLKHSRQLIESSILQSELNIEELTTSTKDMHQLADKYSNFNVVLQNTGKLVKFINSQNKKDRRNIMMALAFFTFCCVWVIWRRILRRPVMLLVWVVLKLLGVTRIFGKVFGSRGDTVTLTPLSQVIASTTEVLASTTEVLAENTLQSVVDAVTSSLAQTVEAVQPDSSEVVTAITTIVETVEEMMQNVNDILDELVGTEAVQRAVETAAQIIDEL</sequence>
<keyword evidence="8 10" id="KW-0472">Membrane</keyword>
<dbReference type="GO" id="GO:0005789">
    <property type="term" value="C:endoplasmic reticulum membrane"/>
    <property type="evidence" value="ECO:0007669"/>
    <property type="project" value="UniProtKB-SubCell"/>
</dbReference>
<keyword evidence="6 10" id="KW-1133">Transmembrane helix</keyword>
<dbReference type="Pfam" id="PF03908">
    <property type="entry name" value="Sec20"/>
    <property type="match status" value="1"/>
</dbReference>
<dbReference type="STRING" id="984486.A0A1E3QK72"/>